<dbReference type="RefSeq" id="WP_153248615.1">
    <property type="nucleotide sequence ID" value="NZ_CP044205.1"/>
</dbReference>
<dbReference type="Gene3D" id="1.25.10.10">
    <property type="entry name" value="Leucine-rich Repeat Variant"/>
    <property type="match status" value="1"/>
</dbReference>
<evidence type="ECO:0008006" key="3">
    <source>
        <dbReference type="Google" id="ProtNLM"/>
    </source>
</evidence>
<reference evidence="1 2" key="1">
    <citation type="submission" date="2019-09" db="EMBL/GenBank/DDBJ databases">
        <title>Ecophysiology of the spiral-shaped methanotroph Methylospira mobilis as revealed by the complete genome sequence.</title>
        <authorList>
            <person name="Oshkin I.Y."/>
            <person name="Dedysh S.N."/>
            <person name="Miroshnikov K."/>
            <person name="Danilova O.V."/>
            <person name="Hakobyan A."/>
            <person name="Liesack W."/>
        </authorList>
    </citation>
    <scope>NUCLEOTIDE SEQUENCE [LARGE SCALE GENOMIC DNA]</scope>
    <source>
        <strain evidence="1 2">Shm1</strain>
    </source>
</reference>
<dbReference type="Gene3D" id="3.40.50.300">
    <property type="entry name" value="P-loop containing nucleotide triphosphate hydrolases"/>
    <property type="match status" value="1"/>
</dbReference>
<gene>
    <name evidence="1" type="ORF">F6R98_08295</name>
</gene>
<dbReference type="OrthoDB" id="7051144at2"/>
<dbReference type="SUPFAM" id="SSF52540">
    <property type="entry name" value="P-loop containing nucleoside triphosphate hydrolases"/>
    <property type="match status" value="1"/>
</dbReference>
<dbReference type="EMBL" id="CP044205">
    <property type="protein sequence ID" value="QFY42620.1"/>
    <property type="molecule type" value="Genomic_DNA"/>
</dbReference>
<dbReference type="InterPro" id="IPR011989">
    <property type="entry name" value="ARM-like"/>
</dbReference>
<proteinExistence type="predicted"/>
<dbReference type="InterPro" id="IPR027417">
    <property type="entry name" value="P-loop_NTPase"/>
</dbReference>
<organism evidence="1 2">
    <name type="scientific">Candidatus Methylospira mobilis</name>
    <dbReference type="NCBI Taxonomy" id="1808979"/>
    <lineage>
        <taxon>Bacteria</taxon>
        <taxon>Pseudomonadati</taxon>
        <taxon>Pseudomonadota</taxon>
        <taxon>Gammaproteobacteria</taxon>
        <taxon>Methylococcales</taxon>
        <taxon>Methylococcaceae</taxon>
        <taxon>Candidatus Methylospira</taxon>
    </lineage>
</organism>
<dbReference type="SUPFAM" id="SSF48371">
    <property type="entry name" value="ARM repeat"/>
    <property type="match status" value="1"/>
</dbReference>
<dbReference type="Proteomes" id="UP000325755">
    <property type="component" value="Chromosome"/>
</dbReference>
<protein>
    <recommendedName>
        <fullName evidence="3">ATP-binding protein</fullName>
    </recommendedName>
</protein>
<dbReference type="InterPro" id="IPR016024">
    <property type="entry name" value="ARM-type_fold"/>
</dbReference>
<evidence type="ECO:0000313" key="1">
    <source>
        <dbReference type="EMBL" id="QFY42620.1"/>
    </source>
</evidence>
<evidence type="ECO:0000313" key="2">
    <source>
        <dbReference type="Proteomes" id="UP000325755"/>
    </source>
</evidence>
<dbReference type="CDD" id="cd01983">
    <property type="entry name" value="SIMIBI"/>
    <property type="match status" value="1"/>
</dbReference>
<dbReference type="InParanoid" id="A0A5Q0BFM0"/>
<dbReference type="KEGG" id="mmob:F6R98_08295"/>
<sequence>MTFPGGASGKLGNRYEQWWTVSQLIDMLHGSASSIRIEDPGVEKAEFVLTRNGVHELHQAKRSHPDGKWSLATLGNKSTELLQAIYKALSGNDARFVFVSSSDSPELRELTERARDAESVSEFKALFLAATKQDEKFKKLLICWGTPSEEHAHDVLRRIEVRSIDEASLKDRVKWGATALFLQKSADVCNALYLIALDSVHQSITRNQLITLLKNQGYLLRAVTPETAPAIVTQVTDKFLENKRKSLIGDKLILREATRTLLQRIEGSEQGADHVLTGKAGVGKSGCVIELVQALREREIPVLAFRLDNLEPVTTTKELGCKLDLEESPALLLASVAESQQAVLVVDQLDAVSTTSGRNADFFDAVEALMLEVRALRVRHNLHVVLVCRDFDFENDHRLRQLLSAQDARIAVSPFTLDEVKAVLLSGHFRFELFHPRQLKLLRLPQNLALFLSARVDPAVAPAFNTAKELFDNYWETKYEAVNRRSKSSHDQWLDVIRLLCEEMTRTQQLSIIKEKLDPFKNYATQMASEGVLSFDGKRYGFGHESFFDYCFARLFISKEQSFVEYLPRREQQHLFYRAQLRQVLAYIRDSDPHRYCTELQKLLTDQQIRIHLKDLALAQALTMPDPNNDEWTVLEPWFTRKLTALAQGEESCDKLSELVWRYFFGSDSWFYLADRRGLVSGWLASANENLIDMAVKYLALHQRHAGNRVAELLEPYVGKEGLWKDRLRHLMEAVRIENSRPLFNLFLRLLDDGTLDGTKDRHVSNGTFWSMLYITANAQPTWVPEIMAHWLTRRALLLWQKAKEDGEEACWHNLFGYDEFAEKHFHNAAAQAPEVFIQHVLPVVLEIITSSTMYIDNNPPPRRSAVWPILIKTHGYETIDSAYLSSLVSALATLAQQGPDKLSDVVAGLRQHESYIANYLLLSLYAAGAVHFADEAAGLLSSESWRFDCGYSDSPYWVAMQTIRAVFPLCLPENRKKLEEAIVNYRPESERKAGRGSSFGLASFSLLSAIPAELFGSRTRQRFAELQRKFPESDEAPHGVRVYCVGSPIESMAANKMTDQQWLKAIAKYDSEERLDWHRPEKGGAIQLAQQLGTLVKSKPERFARLSLQFPAGTNPVYIGCALDGLKGTAVTTELKLAVCRKAYEESREECGKSIADLLGSIEDILPDDALEMLSWLATEHSDPATELWNEQSSSGQLYYNGDMLGHGVNTVRGRAARAIRDLVNRHAGYISRLLPTIERMLNDASVAVSSCVALVLVAVSNHDMPLALRLLPTLIEKDERLLAIVDVRRTISFALQEHFDTVRPLVETMLRSSHTGVAHAGASLAAWAALKHEGAESLADEALSGNFAQRLGVTQVAAANLGNADDRAWCESQLLKLFYDEDSSIRREAAYCFSQIKDESLETYEDLVRAFCDSSAYHEHSFPLIYTLENSQYWLPGITCVACEKLFARPEQQGRDALSLGKLIFRTYHQHRQDQWASRCLDLIDYLCLDGLQVFVPQAFDDYER</sequence>
<keyword evidence="2" id="KW-1185">Reference proteome</keyword>
<accession>A0A5Q0BFM0</accession>
<name>A0A5Q0BFM0_9GAMM</name>